<feature type="transmembrane region" description="Helical" evidence="6">
    <location>
        <begin position="315"/>
        <end position="344"/>
    </location>
</feature>
<dbReference type="Pfam" id="PF07810">
    <property type="entry name" value="TMC"/>
    <property type="match status" value="1"/>
</dbReference>
<gene>
    <name evidence="8" type="ORF">DNTS_032603</name>
</gene>
<evidence type="ECO:0000256" key="3">
    <source>
        <dbReference type="ARBA" id="ARBA00022692"/>
    </source>
</evidence>
<dbReference type="Proteomes" id="UP000316079">
    <property type="component" value="Unassembled WGS sequence"/>
</dbReference>
<evidence type="ECO:0000313" key="9">
    <source>
        <dbReference type="Proteomes" id="UP000316079"/>
    </source>
</evidence>
<keyword evidence="5 6" id="KW-0472">Membrane</keyword>
<evidence type="ECO:0000256" key="5">
    <source>
        <dbReference type="ARBA" id="ARBA00023136"/>
    </source>
</evidence>
<evidence type="ECO:0000259" key="7">
    <source>
        <dbReference type="Pfam" id="PF07810"/>
    </source>
</evidence>
<evidence type="ECO:0000256" key="4">
    <source>
        <dbReference type="ARBA" id="ARBA00022989"/>
    </source>
</evidence>
<protein>
    <recommendedName>
        <fullName evidence="6">Transmembrane channel-like protein</fullName>
    </recommendedName>
</protein>
<sequence length="650" mass="73996">MDEDQEERSIHLQRLLSGESLVSDVSGESCEFYQTEIYSLLPSSKANRKPSPDGESLENDKWLHLDGASWSPGVPLRASPLCLKDKIEIRERQQLQRHSIGCWNAWRRTLHIMRRRLMDQAGMVISGLLPWRHTIHKIEGQFGAGVKAYFVFLRYLLALNLLYCVIITAATLTPRFLFGDAQSSRKHKLGFKDLFLGTGFLEESPLFHSFYSGGSTLDYPCLNPALLFLLGMISILLLSSFMIIRRTVVGYKHSWLIGKGSGSNLSFKVFCGWDFCIQSPRAALLKQTLIRNQIRMVLEEQAFHQKVQLRTLSQWVWLGFIRMLLNTAVVILLGGSFTLIYFAILHSKPRCEDQGMCLVLHYLPPVTMTLVNYLLPQIFSKISEFEGYSLTGQLNITLIRSIFLKLASLGIYLSFFISTQGSTAENTQNVCRENNFGKEMYKLTIFNLLESFLNTFCVAYPRTLLVERFPSSRLVQAVGQKQFQISFSVLDLVTSQTITWFTVLRCCAPAHRMFRTVSSTVLFHFILLLGLCMSAITVVANINRFIPGDCGPFEGNRTVFNVTGTCIETLPDPVQRGVRYISSEAFALTIILAQVVILTSYVSRGRENRKAIERLKDMLVICSSDKRFLVKQHSTMMRRQRRTLQHQCLS</sequence>
<dbReference type="OrthoDB" id="1936208at2759"/>
<evidence type="ECO:0000256" key="1">
    <source>
        <dbReference type="ARBA" id="ARBA00004141"/>
    </source>
</evidence>
<feature type="transmembrane region" description="Helical" evidence="6">
    <location>
        <begin position="225"/>
        <end position="244"/>
    </location>
</feature>
<dbReference type="InterPro" id="IPR038900">
    <property type="entry name" value="TMC"/>
</dbReference>
<dbReference type="AlphaFoldDB" id="A0A553PYF5"/>
<comment type="subcellular location">
    <subcellularLocation>
        <location evidence="1 6">Membrane</location>
        <topology evidence="1 6">Multi-pass membrane protein</topology>
    </subcellularLocation>
</comment>
<organism evidence="8 9">
    <name type="scientific">Danionella cerebrum</name>
    <dbReference type="NCBI Taxonomy" id="2873325"/>
    <lineage>
        <taxon>Eukaryota</taxon>
        <taxon>Metazoa</taxon>
        <taxon>Chordata</taxon>
        <taxon>Craniata</taxon>
        <taxon>Vertebrata</taxon>
        <taxon>Euteleostomi</taxon>
        <taxon>Actinopterygii</taxon>
        <taxon>Neopterygii</taxon>
        <taxon>Teleostei</taxon>
        <taxon>Ostariophysi</taxon>
        <taxon>Cypriniformes</taxon>
        <taxon>Danionidae</taxon>
        <taxon>Danioninae</taxon>
        <taxon>Danionella</taxon>
    </lineage>
</organism>
<name>A0A553PYF5_9TELE</name>
<accession>A0A553PYF5</accession>
<keyword evidence="3 6" id="KW-0812">Transmembrane</keyword>
<feature type="domain" description="TMC" evidence="7">
    <location>
        <begin position="431"/>
        <end position="524"/>
    </location>
</feature>
<dbReference type="InterPro" id="IPR012496">
    <property type="entry name" value="TMC_dom"/>
</dbReference>
<evidence type="ECO:0000256" key="6">
    <source>
        <dbReference type="RuleBase" id="RU310713"/>
    </source>
</evidence>
<feature type="transmembrane region" description="Helical" evidence="6">
    <location>
        <begin position="521"/>
        <end position="542"/>
    </location>
</feature>
<dbReference type="STRING" id="623744.A0A553PYF5"/>
<feature type="transmembrane region" description="Helical" evidence="6">
    <location>
        <begin position="155"/>
        <end position="178"/>
    </location>
</feature>
<feature type="transmembrane region" description="Helical" evidence="6">
    <location>
        <begin position="395"/>
        <end position="417"/>
    </location>
</feature>
<reference evidence="8" key="2">
    <citation type="submission" date="2019-04" db="EMBL/GenBank/DDBJ databases">
        <authorList>
            <person name="Kadobianskyi M."/>
            <person name="Schulze L."/>
            <person name="Schuelke M."/>
            <person name="Judkewitz B."/>
        </authorList>
    </citation>
    <scope>NUCLEOTIDE SEQUENCE</scope>
    <source>
        <strain evidence="8">Bolton</strain>
        <tissue evidence="8">Whole-body</tissue>
    </source>
</reference>
<keyword evidence="9" id="KW-1185">Reference proteome</keyword>
<evidence type="ECO:0000256" key="2">
    <source>
        <dbReference type="ARBA" id="ARBA00006510"/>
    </source>
</evidence>
<dbReference type="GO" id="GO:0008381">
    <property type="term" value="F:mechanosensitive monoatomic ion channel activity"/>
    <property type="evidence" value="ECO:0007669"/>
    <property type="project" value="TreeGrafter"/>
</dbReference>
<evidence type="ECO:0000313" key="8">
    <source>
        <dbReference type="EMBL" id="TRY82676.1"/>
    </source>
</evidence>
<feature type="transmembrane region" description="Helical" evidence="6">
    <location>
        <begin position="580"/>
        <end position="602"/>
    </location>
</feature>
<reference evidence="8 9" key="1">
    <citation type="journal article" date="2019" name="Sci. Data">
        <title>Hybrid genome assembly and annotation of Danionella translucida.</title>
        <authorList>
            <person name="Kadobianskyi M."/>
            <person name="Schulze L."/>
            <person name="Schuelke M."/>
            <person name="Judkewitz B."/>
        </authorList>
    </citation>
    <scope>NUCLEOTIDE SEQUENCE [LARGE SCALE GENOMIC DNA]</scope>
    <source>
        <strain evidence="8 9">Bolton</strain>
    </source>
</reference>
<dbReference type="GO" id="GO:0005886">
    <property type="term" value="C:plasma membrane"/>
    <property type="evidence" value="ECO:0007669"/>
    <property type="project" value="InterPro"/>
</dbReference>
<dbReference type="PANTHER" id="PTHR23302:SF66">
    <property type="entry name" value="TRANSMEMBRANE CHANNEL-LIKE PROTEIN"/>
    <property type="match status" value="1"/>
</dbReference>
<dbReference type="PANTHER" id="PTHR23302">
    <property type="entry name" value="TRANSMEMBRANE CHANNEL-RELATED"/>
    <property type="match status" value="1"/>
</dbReference>
<comment type="similarity">
    <text evidence="2 6">Belongs to the TMC family.</text>
</comment>
<comment type="caution">
    <text evidence="8">The sequence shown here is derived from an EMBL/GenBank/DDBJ whole genome shotgun (WGS) entry which is preliminary data.</text>
</comment>
<proteinExistence type="inferred from homology"/>
<dbReference type="EMBL" id="SRMA01026544">
    <property type="protein sequence ID" value="TRY82676.1"/>
    <property type="molecule type" value="Genomic_DNA"/>
</dbReference>
<keyword evidence="4 6" id="KW-1133">Transmembrane helix</keyword>
<dbReference type="EMBL" id="SRMA01026544">
    <property type="protein sequence ID" value="TRY82674.1"/>
    <property type="molecule type" value="Genomic_DNA"/>
</dbReference>